<keyword evidence="2" id="KW-0695">RNA-directed DNA polymerase</keyword>
<keyword evidence="1" id="KW-1133">Transmembrane helix</keyword>
<keyword evidence="1" id="KW-0812">Transmembrane</keyword>
<dbReference type="GO" id="GO:0003964">
    <property type="term" value="F:RNA-directed DNA polymerase activity"/>
    <property type="evidence" value="ECO:0007669"/>
    <property type="project" value="UniProtKB-KW"/>
</dbReference>
<sequence>MKEDIWCDDAFIILKDKLKNTIGDRYIVNHYGPHDPLAKFVLWNRIHDFRRCNRGKYIMFDDMNEVRNAQERHGSSFSRSEVEVFNNFVNSSNLIDIPLGDIGTPLLEAMKSQKQDAIKAIKIFNDKIKDGFASNEDRVSRIKILHEIDKLDSFEVIDNIQKAHIKLDVEDDDNSKFFHCLINQKRRSNFIKGIKHVGVWVTDPHQMPLGSNSSFITPIPKVANPVNINDFWPISLIGVHYKIIAKVIDNRLSKVVDKIVSHEQSDFIMSRQILDGPLILSEAIDWYKKRKKKMSWIKAFLESSRTLILINGIPTSEFNVRRGLRQGDLLCPFLFTIIMEGLNVALLEYVRNGLILSINIDGVSILLLISYGSKLLKLCMVVKVVLILMVANSIVFGLRFLGLLTIYIRALFFPWIPFSFRWVVALLFDFRRIFGLNWSCSTFGIRNSTHLNNILVEISHIEVRDDVDKCTWSLTHDGMFNVGDLRRLINDRTLPSLDIETTWDESLPRKVNIFIWRLKLDRLPHRLNLSYRAMTARGESNTVARRVVDDLVKFSGEATVLKIYIGQLNALIAKREAMEDQGEVYDSSIWHRDDRRDENNKLMGLNELIAETKEHIALKEAHLETMDGASTSA</sequence>
<dbReference type="PANTHER" id="PTHR46890:SF50">
    <property type="entry name" value="RNA-DIRECTED DNA POLYMERASE, EUKARYOTA, REVERSE TRANSCRIPTASE ZINC-BINDING DOMAIN PROTEIN-RELATED"/>
    <property type="match status" value="1"/>
</dbReference>
<dbReference type="AlphaFoldDB" id="A0A6L2LTM1"/>
<accession>A0A6L2LTM1</accession>
<comment type="caution">
    <text evidence="2">The sequence shown here is derived from an EMBL/GenBank/DDBJ whole genome shotgun (WGS) entry which is preliminary data.</text>
</comment>
<name>A0A6L2LTM1_TANCI</name>
<evidence type="ECO:0000313" key="2">
    <source>
        <dbReference type="EMBL" id="GEU63792.1"/>
    </source>
</evidence>
<dbReference type="EMBL" id="BKCJ010004910">
    <property type="protein sequence ID" value="GEU63792.1"/>
    <property type="molecule type" value="Genomic_DNA"/>
</dbReference>
<dbReference type="PANTHER" id="PTHR46890">
    <property type="entry name" value="NON-LTR RETROLELEMENT REVERSE TRANSCRIPTASE-LIKE PROTEIN-RELATED"/>
    <property type="match status" value="1"/>
</dbReference>
<evidence type="ECO:0000256" key="1">
    <source>
        <dbReference type="SAM" id="Phobius"/>
    </source>
</evidence>
<keyword evidence="2" id="KW-0548">Nucleotidyltransferase</keyword>
<protein>
    <submittedName>
        <fullName evidence="2">RNA-directed DNA polymerase, eukaryota</fullName>
    </submittedName>
</protein>
<dbReference type="InterPro" id="IPR052343">
    <property type="entry name" value="Retrotransposon-Effector_Assoc"/>
</dbReference>
<keyword evidence="2" id="KW-0808">Transferase</keyword>
<keyword evidence="1" id="KW-0472">Membrane</keyword>
<proteinExistence type="predicted"/>
<reference evidence="2" key="1">
    <citation type="journal article" date="2019" name="Sci. Rep.">
        <title>Draft genome of Tanacetum cinerariifolium, the natural source of mosquito coil.</title>
        <authorList>
            <person name="Yamashiro T."/>
            <person name="Shiraishi A."/>
            <person name="Satake H."/>
            <person name="Nakayama K."/>
        </authorList>
    </citation>
    <scope>NUCLEOTIDE SEQUENCE</scope>
</reference>
<feature type="transmembrane region" description="Helical" evidence="1">
    <location>
        <begin position="378"/>
        <end position="400"/>
    </location>
</feature>
<organism evidence="2">
    <name type="scientific">Tanacetum cinerariifolium</name>
    <name type="common">Dalmatian daisy</name>
    <name type="synonym">Chrysanthemum cinerariifolium</name>
    <dbReference type="NCBI Taxonomy" id="118510"/>
    <lineage>
        <taxon>Eukaryota</taxon>
        <taxon>Viridiplantae</taxon>
        <taxon>Streptophyta</taxon>
        <taxon>Embryophyta</taxon>
        <taxon>Tracheophyta</taxon>
        <taxon>Spermatophyta</taxon>
        <taxon>Magnoliopsida</taxon>
        <taxon>eudicotyledons</taxon>
        <taxon>Gunneridae</taxon>
        <taxon>Pentapetalae</taxon>
        <taxon>asterids</taxon>
        <taxon>campanulids</taxon>
        <taxon>Asterales</taxon>
        <taxon>Asteraceae</taxon>
        <taxon>Asteroideae</taxon>
        <taxon>Anthemideae</taxon>
        <taxon>Anthemidinae</taxon>
        <taxon>Tanacetum</taxon>
    </lineage>
</organism>
<feature type="transmembrane region" description="Helical" evidence="1">
    <location>
        <begin position="353"/>
        <end position="371"/>
    </location>
</feature>
<gene>
    <name evidence="2" type="ORF">Tci_035770</name>
</gene>